<organism evidence="1 2">
    <name type="scientific">Pleodorina starrii</name>
    <dbReference type="NCBI Taxonomy" id="330485"/>
    <lineage>
        <taxon>Eukaryota</taxon>
        <taxon>Viridiplantae</taxon>
        <taxon>Chlorophyta</taxon>
        <taxon>core chlorophytes</taxon>
        <taxon>Chlorophyceae</taxon>
        <taxon>CS clade</taxon>
        <taxon>Chlamydomonadales</taxon>
        <taxon>Volvocaceae</taxon>
        <taxon>Pleodorina</taxon>
    </lineage>
</organism>
<accession>A0A9W6BHR3</accession>
<feature type="non-terminal residue" evidence="1">
    <location>
        <position position="1"/>
    </location>
</feature>
<evidence type="ECO:0000313" key="1">
    <source>
        <dbReference type="EMBL" id="GLC52233.1"/>
    </source>
</evidence>
<evidence type="ECO:0000313" key="2">
    <source>
        <dbReference type="Proteomes" id="UP001165080"/>
    </source>
</evidence>
<dbReference type="EMBL" id="BRXU01000005">
    <property type="protein sequence ID" value="GLC52233.1"/>
    <property type="molecule type" value="Genomic_DNA"/>
</dbReference>
<gene>
    <name evidence="1" type="primary">PLESTMB000633</name>
    <name evidence="1" type="ORF">PLESTB_000598700</name>
</gene>
<keyword evidence="2" id="KW-1185">Reference proteome</keyword>
<name>A0A9W6BHR3_9CHLO</name>
<reference evidence="1 2" key="1">
    <citation type="journal article" date="2023" name="Commun. Biol.">
        <title>Reorganization of the ancestral sex-determining regions during the evolution of trioecy in Pleodorina starrii.</title>
        <authorList>
            <person name="Takahashi K."/>
            <person name="Suzuki S."/>
            <person name="Kawai-Toyooka H."/>
            <person name="Yamamoto K."/>
            <person name="Hamaji T."/>
            <person name="Ootsuki R."/>
            <person name="Yamaguchi H."/>
            <person name="Kawachi M."/>
            <person name="Higashiyama T."/>
            <person name="Nozaki H."/>
        </authorList>
    </citation>
    <scope>NUCLEOTIDE SEQUENCE [LARGE SCALE GENOMIC DNA]</scope>
    <source>
        <strain evidence="1 2">NIES-4479</strain>
    </source>
</reference>
<dbReference type="Proteomes" id="UP001165080">
    <property type="component" value="Unassembled WGS sequence"/>
</dbReference>
<dbReference type="AlphaFoldDB" id="A0A9W6BHR3"/>
<sequence length="120" mass="13382">ATRDGFRRPPASPVSPASRPVVLWLARDGAGWEAARPRGDDSGQPMWRPYTYAPVLAALHHTEREVAVLTWDGYLMAAYPEETEECLPTRLAGAPEMAHPWVPMARVHSNDRVAFEALMF</sequence>
<comment type="caution">
    <text evidence="1">The sequence shown here is derived from an EMBL/GenBank/DDBJ whole genome shotgun (WGS) entry which is preliminary data.</text>
</comment>
<protein>
    <submittedName>
        <fullName evidence="1">Uncharacterized protein</fullName>
    </submittedName>
</protein>
<proteinExistence type="predicted"/>